<evidence type="ECO:0000313" key="2">
    <source>
        <dbReference type="Proteomes" id="UP000276133"/>
    </source>
</evidence>
<comment type="caution">
    <text evidence="1">The sequence shown here is derived from an EMBL/GenBank/DDBJ whole genome shotgun (WGS) entry which is preliminary data.</text>
</comment>
<reference evidence="1 2" key="1">
    <citation type="journal article" date="2018" name="Sci. Rep.">
        <title>Genomic signatures of local adaptation to the degree of environmental predictability in rotifers.</title>
        <authorList>
            <person name="Franch-Gras L."/>
            <person name="Hahn C."/>
            <person name="Garcia-Roger E.M."/>
            <person name="Carmona M.J."/>
            <person name="Serra M."/>
            <person name="Gomez A."/>
        </authorList>
    </citation>
    <scope>NUCLEOTIDE SEQUENCE [LARGE SCALE GENOMIC DNA]</scope>
    <source>
        <strain evidence="1">HYR1</strain>
    </source>
</reference>
<evidence type="ECO:0008006" key="3">
    <source>
        <dbReference type="Google" id="ProtNLM"/>
    </source>
</evidence>
<gene>
    <name evidence="1" type="ORF">BpHYR1_046834</name>
</gene>
<keyword evidence="2" id="KW-1185">Reference proteome</keyword>
<evidence type="ECO:0000313" key="1">
    <source>
        <dbReference type="EMBL" id="RNA29252.1"/>
    </source>
</evidence>
<name>A0A3M7S0I3_BRAPC</name>
<organism evidence="1 2">
    <name type="scientific">Brachionus plicatilis</name>
    <name type="common">Marine rotifer</name>
    <name type="synonym">Brachionus muelleri</name>
    <dbReference type="NCBI Taxonomy" id="10195"/>
    <lineage>
        <taxon>Eukaryota</taxon>
        <taxon>Metazoa</taxon>
        <taxon>Spiralia</taxon>
        <taxon>Gnathifera</taxon>
        <taxon>Rotifera</taxon>
        <taxon>Eurotatoria</taxon>
        <taxon>Monogononta</taxon>
        <taxon>Pseudotrocha</taxon>
        <taxon>Ploima</taxon>
        <taxon>Brachionidae</taxon>
        <taxon>Brachionus</taxon>
    </lineage>
</organism>
<dbReference type="AlphaFoldDB" id="A0A3M7S0I3"/>
<accession>A0A3M7S0I3</accession>
<dbReference type="OrthoDB" id="119028at2759"/>
<dbReference type="Proteomes" id="UP000276133">
    <property type="component" value="Unassembled WGS sequence"/>
</dbReference>
<protein>
    <recommendedName>
        <fullName evidence="3">MULE transposase domain-containing protein</fullName>
    </recommendedName>
</protein>
<sequence length="182" mass="20812">MCHMSFSSSMLRTSSYGKAFIIMINDHIIMIGTTDRRKHFHPYGICITSNETGHAFRFVFEALKKVVFDVMQLEFSPKIVIADGADAITIGFQDTFVDIFELRLMCFAHVIRKVDMQLNRFATDAQKAIKKSIRQDIMLLQLCESEAIFDAALQLFITKLRAQKSEIIDNFIDFSVANGLRD</sequence>
<dbReference type="EMBL" id="REGN01002258">
    <property type="protein sequence ID" value="RNA29252.1"/>
    <property type="molecule type" value="Genomic_DNA"/>
</dbReference>
<proteinExistence type="predicted"/>